<name>A0ABD1UZG3_9LAMI</name>
<gene>
    <name evidence="1" type="ORF">Fot_23059</name>
</gene>
<dbReference type="InterPro" id="IPR052920">
    <property type="entry name" value="DNA-binding_regulatory"/>
</dbReference>
<dbReference type="EMBL" id="JBFOLJ010000006">
    <property type="protein sequence ID" value="KAL2530458.1"/>
    <property type="molecule type" value="Genomic_DNA"/>
</dbReference>
<accession>A0ABD1UZG3</accession>
<dbReference type="SUPFAM" id="SSF53474">
    <property type="entry name" value="alpha/beta-Hydrolases"/>
    <property type="match status" value="1"/>
</dbReference>
<protein>
    <submittedName>
        <fullName evidence="1">Uncharacterized protein</fullName>
    </submittedName>
</protein>
<evidence type="ECO:0000313" key="2">
    <source>
        <dbReference type="Proteomes" id="UP001604277"/>
    </source>
</evidence>
<dbReference type="AlphaFoldDB" id="A0ABD1UZG3"/>
<dbReference type="InterPro" id="IPR029058">
    <property type="entry name" value="AB_hydrolase_fold"/>
</dbReference>
<evidence type="ECO:0000313" key="1">
    <source>
        <dbReference type="EMBL" id="KAL2530458.1"/>
    </source>
</evidence>
<sequence length="112" mass="12234">MHGAENPSIAGMVLDSPFSDLVDLMMELVDTNKFRLLKLIVAKSCFVPVLIGHAVKDDFIQPRHSDLIFDAYMLPSCYGPLPNGATIKDREGLNRQVSSLGSLFGVGPWSCP</sequence>
<organism evidence="1 2">
    <name type="scientific">Forsythia ovata</name>
    <dbReference type="NCBI Taxonomy" id="205694"/>
    <lineage>
        <taxon>Eukaryota</taxon>
        <taxon>Viridiplantae</taxon>
        <taxon>Streptophyta</taxon>
        <taxon>Embryophyta</taxon>
        <taxon>Tracheophyta</taxon>
        <taxon>Spermatophyta</taxon>
        <taxon>Magnoliopsida</taxon>
        <taxon>eudicotyledons</taxon>
        <taxon>Gunneridae</taxon>
        <taxon>Pentapetalae</taxon>
        <taxon>asterids</taxon>
        <taxon>lamiids</taxon>
        <taxon>Lamiales</taxon>
        <taxon>Oleaceae</taxon>
        <taxon>Forsythieae</taxon>
        <taxon>Forsythia</taxon>
    </lineage>
</organism>
<reference evidence="2" key="1">
    <citation type="submission" date="2024-07" db="EMBL/GenBank/DDBJ databases">
        <title>Two chromosome-level genome assemblies of Korean endemic species Abeliophyllum distichum and Forsythia ovata (Oleaceae).</title>
        <authorList>
            <person name="Jang H."/>
        </authorList>
    </citation>
    <scope>NUCLEOTIDE SEQUENCE [LARGE SCALE GENOMIC DNA]</scope>
</reference>
<comment type="caution">
    <text evidence="1">The sequence shown here is derived from an EMBL/GenBank/DDBJ whole genome shotgun (WGS) entry which is preliminary data.</text>
</comment>
<proteinExistence type="predicted"/>
<dbReference type="Proteomes" id="UP001604277">
    <property type="component" value="Unassembled WGS sequence"/>
</dbReference>
<keyword evidence="2" id="KW-1185">Reference proteome</keyword>
<dbReference type="PANTHER" id="PTHR43358:SF4">
    <property type="entry name" value="ALPHA_BETA HYDROLASE FOLD-1 DOMAIN-CONTAINING PROTEIN"/>
    <property type="match status" value="1"/>
</dbReference>
<dbReference type="PANTHER" id="PTHR43358">
    <property type="entry name" value="ALPHA/BETA-HYDROLASE"/>
    <property type="match status" value="1"/>
</dbReference>